<dbReference type="RefSeq" id="WP_052552224.1">
    <property type="nucleotide sequence ID" value="NZ_JMCC02000059.1"/>
</dbReference>
<gene>
    <name evidence="1" type="ORF">DB30_05877</name>
</gene>
<name>A0A0C2D550_9BACT</name>
<reference evidence="1 2" key="1">
    <citation type="submission" date="2014-12" db="EMBL/GenBank/DDBJ databases">
        <title>Genome assembly of Enhygromyxa salina DSM 15201.</title>
        <authorList>
            <person name="Sharma G."/>
            <person name="Subramanian S."/>
        </authorList>
    </citation>
    <scope>NUCLEOTIDE SEQUENCE [LARGE SCALE GENOMIC DNA]</scope>
    <source>
        <strain evidence="1 2">DSM 15201</strain>
    </source>
</reference>
<sequence length="767" mass="84460">MNIWAWVRETNARLRRGEPNAQRLAQLIDELPSAAVNEAHERVESMVPEALALARELDEPWVQLFVRHWNLQSRVLHRRRAGDELREAVSLLDFASGAQTQACPQSVCAVQDLAVCYAIRDGPGYVPQRLAVAQETLARIDPSWGCFDCISAEYVSALLDDDKPADALAFIERQAKLAAEHGELEPGFNSRLNRARALALLDRAEQALEIVDGIRDPAHYGRSRQMAHRQCRVGILLRLERVDEALALHPPLSTIIDTGGHLRDWVDNLAALIDLGALDNTAQVGRDLLKIQRQFFESSAYWDTARTALIGARLAAARGARVVTRLLLDDVDAVIGELRRPQLLASKREAVEASLAALERTPVSIEPSRDPERELDRLAHQDPDLGQDQDPQQDQVDRLLERAAALREVGRADMARTLLEASSAAHEGVRLELAQTLLAAHDHAALELLVGNEDASSLALRWVLGQSLRERGLLERAIALDQATLDRAPQAHAFRLRLAAVARAHADWETALDALELAAASVPPGTLDWDRITAATVLGRWASVRAAAARLGLELPDGELDDLANERPMDARLGVIRCEFIEASGERQRCWARRTSPCGAQIIEISMPADPQHFHDRVVFEPVDLDAHLREPAEPTRHRPCFEVVAITEPGAMRAFLLRGHDPGTEAFEQLRAQIHAQGFGFERITNPGRTAVDPRVEADTPDPPQLPTVGVLVAIPTAADPAALRDLLHRATASWPLPLLCPALDQAVGADEASEQAVAMLKRWHP</sequence>
<proteinExistence type="predicted"/>
<evidence type="ECO:0000313" key="2">
    <source>
        <dbReference type="Proteomes" id="UP000031599"/>
    </source>
</evidence>
<evidence type="ECO:0000313" key="1">
    <source>
        <dbReference type="EMBL" id="KIG15177.1"/>
    </source>
</evidence>
<comment type="caution">
    <text evidence="1">The sequence shown here is derived from an EMBL/GenBank/DDBJ whole genome shotgun (WGS) entry which is preliminary data.</text>
</comment>
<organism evidence="1 2">
    <name type="scientific">Enhygromyxa salina</name>
    <dbReference type="NCBI Taxonomy" id="215803"/>
    <lineage>
        <taxon>Bacteria</taxon>
        <taxon>Pseudomonadati</taxon>
        <taxon>Myxococcota</taxon>
        <taxon>Polyangia</taxon>
        <taxon>Nannocystales</taxon>
        <taxon>Nannocystaceae</taxon>
        <taxon>Enhygromyxa</taxon>
    </lineage>
</organism>
<accession>A0A0C2D550</accession>
<dbReference type="Proteomes" id="UP000031599">
    <property type="component" value="Unassembled WGS sequence"/>
</dbReference>
<dbReference type="EMBL" id="JMCC02000059">
    <property type="protein sequence ID" value="KIG15177.1"/>
    <property type="molecule type" value="Genomic_DNA"/>
</dbReference>
<dbReference type="AlphaFoldDB" id="A0A0C2D550"/>
<protein>
    <submittedName>
        <fullName evidence="1">TPR repeat protein</fullName>
    </submittedName>
</protein>